<dbReference type="Proteomes" id="UP000464402">
    <property type="component" value="Chromosome"/>
</dbReference>
<accession>A0A857EWB8</accession>
<proteinExistence type="predicted"/>
<evidence type="ECO:0008006" key="4">
    <source>
        <dbReference type="Google" id="ProtNLM"/>
    </source>
</evidence>
<dbReference type="RefSeq" id="WP_159677406.1">
    <property type="nucleotide sequence ID" value="NZ_CP043727.1"/>
</dbReference>
<dbReference type="AlphaFoldDB" id="A0A857EWB8"/>
<reference evidence="3" key="1">
    <citation type="submission" date="2019-09" db="EMBL/GenBank/DDBJ databases">
        <title>Yersinia canariae sp. nov., isolated from a human yersiniosis case.</title>
        <authorList>
            <person name="Nguyen S.V."/>
            <person name="Greig D."/>
            <person name="Hurley D."/>
            <person name="Cao Y."/>
            <person name="McCabe E."/>
            <person name="Mitchell M."/>
            <person name="Jenkins C."/>
            <person name="Fanning S."/>
        </authorList>
    </citation>
    <scope>NUCLEOTIDE SEQUENCE [LARGE SCALE GENOMIC DNA]</scope>
    <source>
        <strain evidence="3">NCTC 14382</strain>
    </source>
</reference>
<name>A0A857EWB8_9GAMM</name>
<keyword evidence="3" id="KW-1185">Reference proteome</keyword>
<dbReference type="EMBL" id="CP043727">
    <property type="protein sequence ID" value="QHB31697.1"/>
    <property type="molecule type" value="Genomic_DNA"/>
</dbReference>
<evidence type="ECO:0000256" key="1">
    <source>
        <dbReference type="SAM" id="SignalP"/>
    </source>
</evidence>
<feature type="signal peptide" evidence="1">
    <location>
        <begin position="1"/>
        <end position="22"/>
    </location>
</feature>
<gene>
    <name evidence="2" type="ORF">F0T03_05630</name>
</gene>
<protein>
    <recommendedName>
        <fullName evidence="4">N-acetylglucosamine-binding protein A</fullName>
    </recommendedName>
</protein>
<evidence type="ECO:0000313" key="2">
    <source>
        <dbReference type="EMBL" id="QHB31697.1"/>
    </source>
</evidence>
<feature type="chain" id="PRO_5033050946" description="N-acetylglucosamine-binding protein A" evidence="1">
    <location>
        <begin position="23"/>
        <end position="155"/>
    </location>
</feature>
<sequence length="155" mass="17672">MINITAFLLSHLILFSSPSASGFDNLFSKIKINNLYTNSMKCMPTVNQVNGYLAKYNNDVFPDFILNFNYSSYHKAISAYKISFSLESEVMLHYSASLLDSHNIELDNKSGFVNNNIKTVNLEILDIQPGEYQFILEIIDDNKQMKEITQTIVIP</sequence>
<dbReference type="KEGG" id="yca:F0T03_05630"/>
<keyword evidence="1" id="KW-0732">Signal</keyword>
<dbReference type="Gene3D" id="2.60.40.2550">
    <property type="match status" value="1"/>
</dbReference>
<organism evidence="2 3">
    <name type="scientific">Yersinia canariae</name>
    <dbReference type="NCBI Taxonomy" id="2607663"/>
    <lineage>
        <taxon>Bacteria</taxon>
        <taxon>Pseudomonadati</taxon>
        <taxon>Pseudomonadota</taxon>
        <taxon>Gammaproteobacteria</taxon>
        <taxon>Enterobacterales</taxon>
        <taxon>Yersiniaceae</taxon>
        <taxon>Yersinia</taxon>
    </lineage>
</organism>
<evidence type="ECO:0000313" key="3">
    <source>
        <dbReference type="Proteomes" id="UP000464402"/>
    </source>
</evidence>